<evidence type="ECO:0000256" key="1">
    <source>
        <dbReference type="HAMAP-Rule" id="MF_02088"/>
    </source>
</evidence>
<dbReference type="HAMAP" id="MF_02088">
    <property type="entry name" value="Q_prec_transport"/>
    <property type="match status" value="1"/>
</dbReference>
<dbReference type="GO" id="GO:0022857">
    <property type="term" value="F:transmembrane transporter activity"/>
    <property type="evidence" value="ECO:0007669"/>
    <property type="project" value="UniProtKB-UniRule"/>
</dbReference>
<feature type="transmembrane region" description="Helical" evidence="1">
    <location>
        <begin position="39"/>
        <end position="58"/>
    </location>
</feature>
<comment type="function">
    <text evidence="1">Involved in the import of queuosine (Q) precursors, required for Q precursor salvage.</text>
</comment>
<dbReference type="RefSeq" id="WP_057623450.1">
    <property type="nucleotide sequence ID" value="NZ_LKHV02000001.1"/>
</dbReference>
<keyword evidence="1" id="KW-1133">Transmembrane helix</keyword>
<evidence type="ECO:0000313" key="3">
    <source>
        <dbReference type="Proteomes" id="UP000051494"/>
    </source>
</evidence>
<dbReference type="Pfam" id="PF02592">
    <property type="entry name" value="Vut_1"/>
    <property type="match status" value="1"/>
</dbReference>
<feature type="transmembrane region" description="Helical" evidence="1">
    <location>
        <begin position="195"/>
        <end position="216"/>
    </location>
</feature>
<proteinExistence type="inferred from homology"/>
<keyword evidence="1" id="KW-0813">Transport</keyword>
<feature type="transmembrane region" description="Helical" evidence="1">
    <location>
        <begin position="12"/>
        <end position="32"/>
    </location>
</feature>
<keyword evidence="1" id="KW-0472">Membrane</keyword>
<organism evidence="2 3">
    <name type="scientific">Candidatus Berkiella cookevillensis</name>
    <dbReference type="NCBI Taxonomy" id="437022"/>
    <lineage>
        <taxon>Bacteria</taxon>
        <taxon>Pseudomonadati</taxon>
        <taxon>Pseudomonadota</taxon>
        <taxon>Gammaproteobacteria</taxon>
        <taxon>Candidatus Berkiellales</taxon>
        <taxon>Candidatus Berkiellaceae</taxon>
        <taxon>Candidatus Berkiella</taxon>
    </lineage>
</organism>
<keyword evidence="1" id="KW-0997">Cell inner membrane</keyword>
<dbReference type="EMBL" id="LKHV02000001">
    <property type="protein sequence ID" value="MCS5707551.1"/>
    <property type="molecule type" value="Genomic_DNA"/>
</dbReference>
<dbReference type="NCBIfam" id="TIGR00697">
    <property type="entry name" value="queuosine precursor transporter"/>
    <property type="match status" value="1"/>
</dbReference>
<gene>
    <name evidence="2" type="ORF">CC99x_001390</name>
</gene>
<protein>
    <recommendedName>
        <fullName evidence="1">Probable queuosine precursor transporter</fullName>
        <shortName evidence="1">Q precursor transporter</shortName>
    </recommendedName>
</protein>
<dbReference type="PANTHER" id="PTHR34300:SF2">
    <property type="entry name" value="QUEUOSINE PRECURSOR TRANSPORTER-RELATED"/>
    <property type="match status" value="1"/>
</dbReference>
<evidence type="ECO:0000313" key="2">
    <source>
        <dbReference type="EMBL" id="MCS5707551.1"/>
    </source>
</evidence>
<reference evidence="2" key="1">
    <citation type="journal article" date="2016" name="Genome Announc.">
        <title>Draft Genome Sequences of Two Novel Amoeba-Resistant Intranuclear Bacteria, 'Candidatus Berkiella cookevillensis' and 'Candidatus Berkiella aquae'.</title>
        <authorList>
            <person name="Mehari Y.T."/>
            <person name="Arivett B.A."/>
            <person name="Farone A.L."/>
            <person name="Gunderson J.H."/>
            <person name="Farone M.B."/>
        </authorList>
    </citation>
    <scope>NUCLEOTIDE SEQUENCE</scope>
    <source>
        <strain evidence="2">CC99</strain>
    </source>
</reference>
<feature type="transmembrane region" description="Helical" evidence="1">
    <location>
        <begin position="108"/>
        <end position="130"/>
    </location>
</feature>
<comment type="caution">
    <text evidence="2">The sequence shown here is derived from an EMBL/GenBank/DDBJ whole genome shotgun (WGS) entry which is preliminary data.</text>
</comment>
<dbReference type="InterPro" id="IPR003744">
    <property type="entry name" value="YhhQ"/>
</dbReference>
<comment type="subcellular location">
    <subcellularLocation>
        <location evidence="1">Cell inner membrane</location>
        <topology evidence="1">Multi-pass membrane protein</topology>
    </subcellularLocation>
</comment>
<keyword evidence="1" id="KW-1003">Cell membrane</keyword>
<comment type="similarity">
    <text evidence="1">Belongs to the vitamin uptake transporter (VUT/ECF) (TC 2.A.88) family. Q precursor transporter subfamily.</text>
</comment>
<keyword evidence="1" id="KW-0812">Transmembrane</keyword>
<dbReference type="PANTHER" id="PTHR34300">
    <property type="entry name" value="QUEUOSINE PRECURSOR TRANSPORTER-RELATED"/>
    <property type="match status" value="1"/>
</dbReference>
<name>A0AAE3L2G5_9GAMM</name>
<dbReference type="Proteomes" id="UP000051494">
    <property type="component" value="Unassembled WGS sequence"/>
</dbReference>
<dbReference type="AlphaFoldDB" id="A0AAE3L2G5"/>
<feature type="transmembrane region" description="Helical" evidence="1">
    <location>
        <begin position="236"/>
        <end position="260"/>
    </location>
</feature>
<dbReference type="GO" id="GO:0005886">
    <property type="term" value="C:plasma membrane"/>
    <property type="evidence" value="ECO:0007669"/>
    <property type="project" value="UniProtKB-SubCell"/>
</dbReference>
<accession>A0AAE3L2G5</accession>
<feature type="transmembrane region" description="Helical" evidence="1">
    <location>
        <begin position="150"/>
        <end position="174"/>
    </location>
</feature>
<reference evidence="2" key="2">
    <citation type="submission" date="2021-06" db="EMBL/GenBank/DDBJ databases">
        <title>Genomic Description and Analysis of Intracellular Bacteria, Candidatus Berkiella cookevillensis and Candidatus Berkiella aquae.</title>
        <authorList>
            <person name="Kidane D.T."/>
            <person name="Mehari Y.T."/>
            <person name="Rice F.C."/>
            <person name="Arivett B.A."/>
            <person name="Farone A.L."/>
            <person name="Berk S.G."/>
            <person name="Farone M.B."/>
        </authorList>
    </citation>
    <scope>NUCLEOTIDE SEQUENCE</scope>
    <source>
        <strain evidence="2">CC99</strain>
    </source>
</reference>
<feature type="transmembrane region" description="Helical" evidence="1">
    <location>
        <begin position="70"/>
        <end position="96"/>
    </location>
</feature>
<sequence length="278" mass="31651">MSYPLKEGTIATSLVLLFLLLYMNPSTSYLPLADSRHHSIYLIISAVFISTLCLINVMNISRFVTIDFSLWHYNLFVTLPIGVLPYPLTFLCTDIISECYGKQAANRLVTAGLIANLAMLVLFWLCGLPAPLIPDASIATQTNPESHFYYIRFLTMTAIISSMLAYLVAQYLDVYIFHFLKNLTKNKHLWLRNNVSTFISQFVDTCLVLTCTYFMTKHLAWGKSDTSQFSLVTVILSSYGFKFFAALLDTIPCYFFVWLIKKKTVMSPQLQFVEKQPG</sequence>
<keyword evidence="3" id="KW-1185">Reference proteome</keyword>